<dbReference type="EMBL" id="KZ819300">
    <property type="protein sequence ID" value="PWN96326.1"/>
    <property type="molecule type" value="Genomic_DNA"/>
</dbReference>
<feature type="region of interest" description="Disordered" evidence="1">
    <location>
        <begin position="93"/>
        <end position="113"/>
    </location>
</feature>
<dbReference type="RefSeq" id="XP_025596605.1">
    <property type="nucleotide sequence ID" value="XM_025744324.1"/>
</dbReference>
<dbReference type="OrthoDB" id="74240at2759"/>
<accession>A0A316Z4N4</accession>
<dbReference type="InterPro" id="IPR029063">
    <property type="entry name" value="SAM-dependent_MTases_sf"/>
</dbReference>
<dbReference type="AlphaFoldDB" id="A0A316Z4N4"/>
<organism evidence="2 3">
    <name type="scientific">Tilletiopsis washingtonensis</name>
    <dbReference type="NCBI Taxonomy" id="58919"/>
    <lineage>
        <taxon>Eukaryota</taxon>
        <taxon>Fungi</taxon>
        <taxon>Dikarya</taxon>
        <taxon>Basidiomycota</taxon>
        <taxon>Ustilaginomycotina</taxon>
        <taxon>Exobasidiomycetes</taxon>
        <taxon>Entylomatales</taxon>
        <taxon>Entylomatales incertae sedis</taxon>
        <taxon>Tilletiopsis</taxon>
    </lineage>
</organism>
<evidence type="ECO:0000313" key="2">
    <source>
        <dbReference type="EMBL" id="PWN96326.1"/>
    </source>
</evidence>
<name>A0A316Z4N4_9BASI</name>
<dbReference type="SUPFAM" id="SSF53335">
    <property type="entry name" value="S-adenosyl-L-methionine-dependent methyltransferases"/>
    <property type="match status" value="1"/>
</dbReference>
<reference evidence="2 3" key="1">
    <citation type="journal article" date="2018" name="Mol. Biol. Evol.">
        <title>Broad Genomic Sampling Reveals a Smut Pathogenic Ancestry of the Fungal Clade Ustilaginomycotina.</title>
        <authorList>
            <person name="Kijpornyongpan T."/>
            <person name="Mondo S.J."/>
            <person name="Barry K."/>
            <person name="Sandor L."/>
            <person name="Lee J."/>
            <person name="Lipzen A."/>
            <person name="Pangilinan J."/>
            <person name="LaButti K."/>
            <person name="Hainaut M."/>
            <person name="Henrissat B."/>
            <person name="Grigoriev I.V."/>
            <person name="Spatafora J.W."/>
            <person name="Aime M.C."/>
        </authorList>
    </citation>
    <scope>NUCLEOTIDE SEQUENCE [LARGE SCALE GENOMIC DNA]</scope>
    <source>
        <strain evidence="2 3">MCA 4186</strain>
    </source>
</reference>
<evidence type="ECO:0000256" key="1">
    <source>
        <dbReference type="SAM" id="MobiDB-lite"/>
    </source>
</evidence>
<sequence>MAAVLDLRRSSAFAAAHLRCAVHIDGLAALAQRFSSLPPAHGHREGGKTSSGGPHLALVVVHAADEGAAREALERWQVPHWCVQPDSGEQRTTALRATAAPASEQQAESQDESSLAQAITALCRQHLTPHTEHEAKAALAAGSAAFWAAARAAGLLVPCAAGSAVPSRLGRAPGDVPPLLHQPSPLVRRALAAWHAQRGQDVSDAEQQRATALDLGCGGGRDLAWICELGREQEEHWQAAQVADAAEEAQTCNSLATGRQRPPVWRCTGVDNLRPALMRASLLLADAGYPPTQPLPAEAQTPDPSCASSAAPTHGVDRLLWAQCSPDGALHALAAPPGCSSRVARLGTPTPLRPLLGHTFDLVLLVRFLPRAMLSSLDELVAPGGVLAISHFAAIDAADQAPLPHEYDSPPLAGRFTRAEVAQLLRLWNSRGTQRWHVLGHTIDRAEDGRPLRSVLLWRQQ</sequence>
<proteinExistence type="predicted"/>
<gene>
    <name evidence="2" type="ORF">FA09DRAFT_340512</name>
</gene>
<dbReference type="GeneID" id="37271868"/>
<protein>
    <submittedName>
        <fullName evidence="2">Uncharacterized protein</fullName>
    </submittedName>
</protein>
<evidence type="ECO:0000313" key="3">
    <source>
        <dbReference type="Proteomes" id="UP000245946"/>
    </source>
</evidence>
<keyword evidence="3" id="KW-1185">Reference proteome</keyword>
<dbReference type="Proteomes" id="UP000245946">
    <property type="component" value="Unassembled WGS sequence"/>
</dbReference>
<dbReference type="Gene3D" id="3.40.50.150">
    <property type="entry name" value="Vaccinia Virus protein VP39"/>
    <property type="match status" value="1"/>
</dbReference>